<reference evidence="1" key="2">
    <citation type="journal article" date="2015" name="Data Brief">
        <title>Shoot transcriptome of the giant reed, Arundo donax.</title>
        <authorList>
            <person name="Barrero R.A."/>
            <person name="Guerrero F.D."/>
            <person name="Moolhuijzen P."/>
            <person name="Goolsby J.A."/>
            <person name="Tidwell J."/>
            <person name="Bellgard S.E."/>
            <person name="Bellgard M.I."/>
        </authorList>
    </citation>
    <scope>NUCLEOTIDE SEQUENCE</scope>
    <source>
        <tissue evidence="1">Shoot tissue taken approximately 20 cm above the soil surface</tissue>
    </source>
</reference>
<organism evidence="1">
    <name type="scientific">Arundo donax</name>
    <name type="common">Giant reed</name>
    <name type="synonym">Donax arundinaceus</name>
    <dbReference type="NCBI Taxonomy" id="35708"/>
    <lineage>
        <taxon>Eukaryota</taxon>
        <taxon>Viridiplantae</taxon>
        <taxon>Streptophyta</taxon>
        <taxon>Embryophyta</taxon>
        <taxon>Tracheophyta</taxon>
        <taxon>Spermatophyta</taxon>
        <taxon>Magnoliopsida</taxon>
        <taxon>Liliopsida</taxon>
        <taxon>Poales</taxon>
        <taxon>Poaceae</taxon>
        <taxon>PACMAD clade</taxon>
        <taxon>Arundinoideae</taxon>
        <taxon>Arundineae</taxon>
        <taxon>Arundo</taxon>
    </lineage>
</organism>
<name>A0A0A9FN03_ARUDO</name>
<reference evidence="1" key="1">
    <citation type="submission" date="2014-09" db="EMBL/GenBank/DDBJ databases">
        <authorList>
            <person name="Magalhaes I.L.F."/>
            <person name="Oliveira U."/>
            <person name="Santos F.R."/>
            <person name="Vidigal T.H.D.A."/>
            <person name="Brescovit A.D."/>
            <person name="Santos A.J."/>
        </authorList>
    </citation>
    <scope>NUCLEOTIDE SEQUENCE</scope>
    <source>
        <tissue evidence="1">Shoot tissue taken approximately 20 cm above the soil surface</tissue>
    </source>
</reference>
<dbReference type="AlphaFoldDB" id="A0A0A9FN03"/>
<proteinExistence type="predicted"/>
<protein>
    <submittedName>
        <fullName evidence="1">Uncharacterized protein</fullName>
    </submittedName>
</protein>
<dbReference type="EMBL" id="GBRH01184244">
    <property type="protein sequence ID" value="JAE13652.1"/>
    <property type="molecule type" value="Transcribed_RNA"/>
</dbReference>
<evidence type="ECO:0000313" key="1">
    <source>
        <dbReference type="EMBL" id="JAE13652.1"/>
    </source>
</evidence>
<accession>A0A0A9FN03</accession>
<sequence>MFTCYLVGLVCNLQGEPRLLGQSGGGGWLVF</sequence>